<dbReference type="Gene3D" id="2.80.10.50">
    <property type="match status" value="1"/>
</dbReference>
<gene>
    <name evidence="7" type="ORF">Sjap_022230</name>
</gene>
<dbReference type="Pfam" id="PF00150">
    <property type="entry name" value="Cellulase"/>
    <property type="match status" value="1"/>
</dbReference>
<dbReference type="SUPFAM" id="SSF50405">
    <property type="entry name" value="Actin-crosslinking proteins"/>
    <property type="match status" value="1"/>
</dbReference>
<sequence length="475" mass="53516">MFPMVIPQDTDDHEESKNLNFLWRIDETSFNFRVLNEQFIGLDAQGDGTSIVAVSETAGASQVFEIVRNDADQNRVRIKAPNGNFLQARTEDSVTADYVGDGGWGDDDPSFFLIKLVKDMGGEYQVTNGYGPDRAPQVMRDHWSTFITEEDFNFISANGLNAVRIPVGWWIANKSAKVSVLRYVTRKRPLAALLREPLIFPTDIVPNLTTLHLLGPDRTVGSDTMLNFSVLRYVTRKRPLAALLREPLIFPVPILKHGLGIIIDLHAAKGSQNGDSHSSSRDGSIEWGRDDNSIQETVAVIDFLSARYASSPALLAMELLNEPWAQTVSLDSLSKYYKLGYDAVRRHTSTAYVVMSNRLFITDQKELFSLASGLQGTVIDVHYYNLYGDEFNDMTAQQNIDFIYNDRSAQLNDITTSNSPLTFVGEWVAEWNVKGATMEEYQRFAKSQLDVYGRASFGWAYWTPRMWRTNGVWNG</sequence>
<evidence type="ECO:0000256" key="2">
    <source>
        <dbReference type="ARBA" id="ARBA00022801"/>
    </source>
</evidence>
<name>A0AAP0HPP2_9MAGN</name>
<protein>
    <recommendedName>
        <fullName evidence="9">Mannan endo-1,4-beta-mannosidase</fullName>
    </recommendedName>
</protein>
<dbReference type="GO" id="GO:0051015">
    <property type="term" value="F:actin filament binding"/>
    <property type="evidence" value="ECO:0007669"/>
    <property type="project" value="InterPro"/>
</dbReference>
<evidence type="ECO:0008006" key="9">
    <source>
        <dbReference type="Google" id="ProtNLM"/>
    </source>
</evidence>
<dbReference type="InterPro" id="IPR008999">
    <property type="entry name" value="Actin-crosslinking"/>
</dbReference>
<evidence type="ECO:0000256" key="4">
    <source>
        <dbReference type="RuleBase" id="RU361153"/>
    </source>
</evidence>
<dbReference type="Gene3D" id="3.20.20.80">
    <property type="entry name" value="Glycosidases"/>
    <property type="match status" value="2"/>
</dbReference>
<evidence type="ECO:0000259" key="6">
    <source>
        <dbReference type="Pfam" id="PF25490"/>
    </source>
</evidence>
<dbReference type="GO" id="GO:0005737">
    <property type="term" value="C:cytoplasm"/>
    <property type="evidence" value="ECO:0007669"/>
    <property type="project" value="TreeGrafter"/>
</dbReference>
<comment type="caution">
    <text evidence="7">The sequence shown here is derived from an EMBL/GenBank/DDBJ whole genome shotgun (WGS) entry which is preliminary data.</text>
</comment>
<dbReference type="InterPro" id="IPR001547">
    <property type="entry name" value="Glyco_hydro_5"/>
</dbReference>
<dbReference type="GO" id="GO:0004553">
    <property type="term" value="F:hydrolase activity, hydrolyzing O-glycosyl compounds"/>
    <property type="evidence" value="ECO:0007669"/>
    <property type="project" value="InterPro"/>
</dbReference>
<dbReference type="PANTHER" id="PTHR10551:SF14">
    <property type="entry name" value="CELLULASE CONTAINING PROTEIN, EXPRESSED"/>
    <property type="match status" value="1"/>
</dbReference>
<reference evidence="7 8" key="1">
    <citation type="submission" date="2024-01" db="EMBL/GenBank/DDBJ databases">
        <title>Genome assemblies of Stephania.</title>
        <authorList>
            <person name="Yang L."/>
        </authorList>
    </citation>
    <scope>NUCLEOTIDE SEQUENCE [LARGE SCALE GENOMIC DNA]</scope>
    <source>
        <strain evidence="7">QJT</strain>
        <tissue evidence="7">Leaf</tissue>
    </source>
</reference>
<feature type="domain" description="DUF7910" evidence="6">
    <location>
        <begin position="22"/>
        <end position="117"/>
    </location>
</feature>
<dbReference type="SUPFAM" id="SSF51445">
    <property type="entry name" value="(Trans)glycosidases"/>
    <property type="match status" value="2"/>
</dbReference>
<evidence type="ECO:0000313" key="8">
    <source>
        <dbReference type="Proteomes" id="UP001417504"/>
    </source>
</evidence>
<evidence type="ECO:0000256" key="3">
    <source>
        <dbReference type="ARBA" id="ARBA00023295"/>
    </source>
</evidence>
<dbReference type="GO" id="GO:0007163">
    <property type="term" value="P:establishment or maintenance of cell polarity"/>
    <property type="evidence" value="ECO:0007669"/>
    <property type="project" value="TreeGrafter"/>
</dbReference>
<dbReference type="GO" id="GO:0051017">
    <property type="term" value="P:actin filament bundle assembly"/>
    <property type="evidence" value="ECO:0007669"/>
    <property type="project" value="TreeGrafter"/>
</dbReference>
<dbReference type="EMBL" id="JBBNAE010000009">
    <property type="protein sequence ID" value="KAK9096733.1"/>
    <property type="molecule type" value="Genomic_DNA"/>
</dbReference>
<comment type="similarity">
    <text evidence="1 4">Belongs to the glycosyl hydrolase 5 (cellulase A) family.</text>
</comment>
<keyword evidence="2 4" id="KW-0378">Hydrolase</keyword>
<evidence type="ECO:0000256" key="1">
    <source>
        <dbReference type="ARBA" id="ARBA00005641"/>
    </source>
</evidence>
<dbReference type="Proteomes" id="UP001417504">
    <property type="component" value="Unassembled WGS sequence"/>
</dbReference>
<keyword evidence="8" id="KW-1185">Reference proteome</keyword>
<accession>A0AAP0HPP2</accession>
<dbReference type="InterPro" id="IPR010431">
    <property type="entry name" value="Fascin"/>
</dbReference>
<feature type="domain" description="Glycoside hydrolase family 5" evidence="5">
    <location>
        <begin position="256"/>
        <end position="463"/>
    </location>
</feature>
<dbReference type="PANTHER" id="PTHR10551">
    <property type="entry name" value="FASCIN"/>
    <property type="match status" value="1"/>
</dbReference>
<dbReference type="GO" id="GO:0015629">
    <property type="term" value="C:actin cytoskeleton"/>
    <property type="evidence" value="ECO:0007669"/>
    <property type="project" value="TreeGrafter"/>
</dbReference>
<proteinExistence type="inferred from homology"/>
<evidence type="ECO:0000259" key="5">
    <source>
        <dbReference type="Pfam" id="PF00150"/>
    </source>
</evidence>
<organism evidence="7 8">
    <name type="scientific">Stephania japonica</name>
    <dbReference type="NCBI Taxonomy" id="461633"/>
    <lineage>
        <taxon>Eukaryota</taxon>
        <taxon>Viridiplantae</taxon>
        <taxon>Streptophyta</taxon>
        <taxon>Embryophyta</taxon>
        <taxon>Tracheophyta</taxon>
        <taxon>Spermatophyta</taxon>
        <taxon>Magnoliopsida</taxon>
        <taxon>Ranunculales</taxon>
        <taxon>Menispermaceae</taxon>
        <taxon>Menispermoideae</taxon>
        <taxon>Cissampelideae</taxon>
        <taxon>Stephania</taxon>
    </lineage>
</organism>
<keyword evidence="3 4" id="KW-0326">Glycosidase</keyword>
<dbReference type="InterPro" id="IPR057232">
    <property type="entry name" value="DUF7910"/>
</dbReference>
<dbReference type="InterPro" id="IPR017853">
    <property type="entry name" value="GH"/>
</dbReference>
<dbReference type="Pfam" id="PF25490">
    <property type="entry name" value="DUF7910"/>
    <property type="match status" value="1"/>
</dbReference>
<dbReference type="GO" id="GO:0016477">
    <property type="term" value="P:cell migration"/>
    <property type="evidence" value="ECO:0007669"/>
    <property type="project" value="TreeGrafter"/>
</dbReference>
<dbReference type="GO" id="GO:0000272">
    <property type="term" value="P:polysaccharide catabolic process"/>
    <property type="evidence" value="ECO:0007669"/>
    <property type="project" value="InterPro"/>
</dbReference>
<evidence type="ECO:0000313" key="7">
    <source>
        <dbReference type="EMBL" id="KAK9096733.1"/>
    </source>
</evidence>
<dbReference type="AlphaFoldDB" id="A0AAP0HPP2"/>